<feature type="compositionally biased region" description="Low complexity" evidence="1">
    <location>
        <begin position="1"/>
        <end position="16"/>
    </location>
</feature>
<evidence type="ECO:0000313" key="3">
    <source>
        <dbReference type="EMBL" id="GAA1514804.1"/>
    </source>
</evidence>
<sequence>MDPSQQWQHPQQGQQPQYPPQQYPQHTTQFPQQPQQPQQPSHPQQQPQYPNQPYSAQPYNIAPNSAAPYSGPPANPYAAPGPYVTSTPLPAPPRSRSNRLVPILAIGGVLVVVLVVAIVVVALNQDKKPAAGPTVAASASQSGPVDACLVGKWNQTSYQKIVDLGGTDIDKREGIGKVKMTGGGKQWTINADGTAVEDDTKTVYSGKDDKGRTINATFSGKTDWQVKTVDRKIEFAGKESTSSVVISVDGRKAGTINLEPNLDPVTYTCVSDVWRTQGESDDTFARYDKVK</sequence>
<proteinExistence type="predicted"/>
<evidence type="ECO:0000313" key="4">
    <source>
        <dbReference type="Proteomes" id="UP001501470"/>
    </source>
</evidence>
<keyword evidence="4" id="KW-1185">Reference proteome</keyword>
<organism evidence="3 4">
    <name type="scientific">Dactylosporangium maewongense</name>
    <dbReference type="NCBI Taxonomy" id="634393"/>
    <lineage>
        <taxon>Bacteria</taxon>
        <taxon>Bacillati</taxon>
        <taxon>Actinomycetota</taxon>
        <taxon>Actinomycetes</taxon>
        <taxon>Micromonosporales</taxon>
        <taxon>Micromonosporaceae</taxon>
        <taxon>Dactylosporangium</taxon>
    </lineage>
</organism>
<evidence type="ECO:0000256" key="2">
    <source>
        <dbReference type="SAM" id="Phobius"/>
    </source>
</evidence>
<gene>
    <name evidence="3" type="ORF">GCM10009827_031970</name>
</gene>
<keyword evidence="2" id="KW-0812">Transmembrane</keyword>
<dbReference type="RefSeq" id="WP_344502677.1">
    <property type="nucleotide sequence ID" value="NZ_BAAAQD010000005.1"/>
</dbReference>
<name>A0ABN2AAS3_9ACTN</name>
<accession>A0ABN2AAS3</accession>
<dbReference type="EMBL" id="BAAAQD010000005">
    <property type="protein sequence ID" value="GAA1514804.1"/>
    <property type="molecule type" value="Genomic_DNA"/>
</dbReference>
<dbReference type="Proteomes" id="UP001501470">
    <property type="component" value="Unassembled WGS sequence"/>
</dbReference>
<feature type="region of interest" description="Disordered" evidence="1">
    <location>
        <begin position="1"/>
        <end position="73"/>
    </location>
</feature>
<keyword evidence="2" id="KW-1133">Transmembrane helix</keyword>
<keyword evidence="2" id="KW-0472">Membrane</keyword>
<dbReference type="SUPFAM" id="SSF81995">
    <property type="entry name" value="beta-sandwich domain of Sec23/24"/>
    <property type="match status" value="1"/>
</dbReference>
<comment type="caution">
    <text evidence="3">The sequence shown here is derived from an EMBL/GenBank/DDBJ whole genome shotgun (WGS) entry which is preliminary data.</text>
</comment>
<protein>
    <submittedName>
        <fullName evidence="3">Uncharacterized protein</fullName>
    </submittedName>
</protein>
<feature type="transmembrane region" description="Helical" evidence="2">
    <location>
        <begin position="100"/>
        <end position="123"/>
    </location>
</feature>
<reference evidence="3 4" key="1">
    <citation type="journal article" date="2019" name="Int. J. Syst. Evol. Microbiol.">
        <title>The Global Catalogue of Microorganisms (GCM) 10K type strain sequencing project: providing services to taxonomists for standard genome sequencing and annotation.</title>
        <authorList>
            <consortium name="The Broad Institute Genomics Platform"/>
            <consortium name="The Broad Institute Genome Sequencing Center for Infectious Disease"/>
            <person name="Wu L."/>
            <person name="Ma J."/>
        </authorList>
    </citation>
    <scope>NUCLEOTIDE SEQUENCE [LARGE SCALE GENOMIC DNA]</scope>
    <source>
        <strain evidence="3 4">JCM 15933</strain>
    </source>
</reference>
<evidence type="ECO:0000256" key="1">
    <source>
        <dbReference type="SAM" id="MobiDB-lite"/>
    </source>
</evidence>
<feature type="compositionally biased region" description="Low complexity" evidence="1">
    <location>
        <begin position="23"/>
        <end position="69"/>
    </location>
</feature>